<dbReference type="Proteomes" id="UP000019443">
    <property type="component" value="Chromosome"/>
</dbReference>
<reference evidence="1" key="1">
    <citation type="submission" date="2013-11" db="EMBL/GenBank/DDBJ databases">
        <title>Draft genome sequence of the broad-host-range Rhizobium sp. LPU83 strain, a member of the low-genetic diversity Oregon-like Rhizobium sp. group.</title>
        <authorList>
            <person name="Wibberg D."/>
            <person name="Puehler A."/>
            <person name="Schlueter A."/>
        </authorList>
    </citation>
    <scope>NUCLEOTIDE SEQUENCE [LARGE SCALE GENOMIC DNA]</scope>
    <source>
        <strain evidence="1">LPU83</strain>
    </source>
</reference>
<dbReference type="EMBL" id="HG916852">
    <property type="protein sequence ID" value="CDM59039.1"/>
    <property type="molecule type" value="Genomic_DNA"/>
</dbReference>
<accession>W6RDW0</accession>
<gene>
    <name evidence="1" type="ORF">LPU83_3394</name>
</gene>
<dbReference type="KEGG" id="rhl:LPU83_3394"/>
<evidence type="ECO:0000313" key="2">
    <source>
        <dbReference type="Proteomes" id="UP000019443"/>
    </source>
</evidence>
<dbReference type="eggNOG" id="COG2801">
    <property type="taxonomic scope" value="Bacteria"/>
</dbReference>
<dbReference type="AlphaFoldDB" id="W6RDW0"/>
<name>W6RDW0_9HYPH</name>
<keyword evidence="2" id="KW-1185">Reference proteome</keyword>
<proteinExistence type="predicted"/>
<protein>
    <submittedName>
        <fullName evidence="1">Insertion sequence transposase protein</fullName>
    </submittedName>
</protein>
<dbReference type="PATRIC" id="fig|348824.6.peg.3658"/>
<sequence length="50" mass="5698">MAGQRLGIKEVDDGIWLVSFMHYDLGYIDLEQRTLQTIGNPFGTRLLPMS</sequence>
<organism evidence="1 2">
    <name type="scientific">Rhizobium favelukesii</name>
    <dbReference type="NCBI Taxonomy" id="348824"/>
    <lineage>
        <taxon>Bacteria</taxon>
        <taxon>Pseudomonadati</taxon>
        <taxon>Pseudomonadota</taxon>
        <taxon>Alphaproteobacteria</taxon>
        <taxon>Hyphomicrobiales</taxon>
        <taxon>Rhizobiaceae</taxon>
        <taxon>Rhizobium/Agrobacterium group</taxon>
        <taxon>Rhizobium</taxon>
    </lineage>
</organism>
<evidence type="ECO:0000313" key="1">
    <source>
        <dbReference type="EMBL" id="CDM59039.1"/>
    </source>
</evidence>
<dbReference type="HOGENOM" id="CLU_178520_0_0_5"/>